<dbReference type="EMBL" id="WMBQ01000001">
    <property type="protein sequence ID" value="MTD94911.1"/>
    <property type="molecule type" value="Genomic_DNA"/>
</dbReference>
<sequence length="274" mass="28255">MPRILALSSHVAFGSVGLAVIVPALQWLGHEVIAVPTVVLSNQPGYPQIAGEAVPARQIEAMLESMDANGWLADTAAVLTGYLPSQGHVAVARAAVERVRRANPPALYLCDPVFGDEPDGIYLPAGTAAAIRDELLPLASIATPNRFELAWLTGLPVGDLAEARRAAGALGVPTVLATSIDASDNRLATMLAKGEDAIACYVRRRSSAPHGTGDLLSAMFLGNHLNAFSLSYSLGAAASAVDATIAASMGRNELPLAAAGALWANARVLPTAPV</sequence>
<keyword evidence="5" id="KW-0067">ATP-binding</keyword>
<evidence type="ECO:0000256" key="1">
    <source>
        <dbReference type="ARBA" id="ARBA00012104"/>
    </source>
</evidence>
<name>A0A6I3KQD4_9HYPH</name>
<evidence type="ECO:0000256" key="4">
    <source>
        <dbReference type="ARBA" id="ARBA00022777"/>
    </source>
</evidence>
<protein>
    <recommendedName>
        <fullName evidence="1">pyridoxal kinase</fullName>
        <ecNumber evidence="1">2.7.1.35</ecNumber>
    </recommendedName>
</protein>
<dbReference type="GO" id="GO:0005829">
    <property type="term" value="C:cytosol"/>
    <property type="evidence" value="ECO:0007669"/>
    <property type="project" value="TreeGrafter"/>
</dbReference>
<keyword evidence="8" id="KW-1185">Reference proteome</keyword>
<dbReference type="PANTHER" id="PTHR10534:SF2">
    <property type="entry name" value="PYRIDOXAL KINASE"/>
    <property type="match status" value="1"/>
</dbReference>
<dbReference type="Gene3D" id="3.40.1190.20">
    <property type="match status" value="1"/>
</dbReference>
<accession>A0A6I3KQD4</accession>
<evidence type="ECO:0000313" key="8">
    <source>
        <dbReference type="Proteomes" id="UP000440694"/>
    </source>
</evidence>
<evidence type="ECO:0000256" key="5">
    <source>
        <dbReference type="ARBA" id="ARBA00022840"/>
    </source>
</evidence>
<dbReference type="RefSeq" id="WP_154739276.1">
    <property type="nucleotide sequence ID" value="NZ_WMBQ01000001.1"/>
</dbReference>
<dbReference type="SUPFAM" id="SSF53613">
    <property type="entry name" value="Ribokinase-like"/>
    <property type="match status" value="1"/>
</dbReference>
<dbReference type="GO" id="GO:0008478">
    <property type="term" value="F:pyridoxal kinase activity"/>
    <property type="evidence" value="ECO:0007669"/>
    <property type="project" value="UniProtKB-EC"/>
</dbReference>
<dbReference type="Proteomes" id="UP000440694">
    <property type="component" value="Unassembled WGS sequence"/>
</dbReference>
<keyword evidence="4 7" id="KW-0418">Kinase</keyword>
<keyword evidence="3" id="KW-0547">Nucleotide-binding</keyword>
<dbReference type="InterPro" id="IPR029056">
    <property type="entry name" value="Ribokinase-like"/>
</dbReference>
<evidence type="ECO:0000313" key="7">
    <source>
        <dbReference type="EMBL" id="MTD94911.1"/>
    </source>
</evidence>
<dbReference type="GO" id="GO:0005524">
    <property type="term" value="F:ATP binding"/>
    <property type="evidence" value="ECO:0007669"/>
    <property type="project" value="UniProtKB-KW"/>
</dbReference>
<organism evidence="7 8">
    <name type="scientific">Hyphomicrobium album</name>
    <dbReference type="NCBI Taxonomy" id="2665159"/>
    <lineage>
        <taxon>Bacteria</taxon>
        <taxon>Pseudomonadati</taxon>
        <taxon>Pseudomonadota</taxon>
        <taxon>Alphaproteobacteria</taxon>
        <taxon>Hyphomicrobiales</taxon>
        <taxon>Hyphomicrobiaceae</taxon>
        <taxon>Hyphomicrobium</taxon>
    </lineage>
</organism>
<evidence type="ECO:0000256" key="2">
    <source>
        <dbReference type="ARBA" id="ARBA00022679"/>
    </source>
</evidence>
<dbReference type="NCBIfam" id="TIGR00687">
    <property type="entry name" value="pyridox_kin"/>
    <property type="match status" value="1"/>
</dbReference>
<evidence type="ECO:0000259" key="6">
    <source>
        <dbReference type="Pfam" id="PF08543"/>
    </source>
</evidence>
<evidence type="ECO:0000256" key="3">
    <source>
        <dbReference type="ARBA" id="ARBA00022741"/>
    </source>
</evidence>
<dbReference type="InterPro" id="IPR013749">
    <property type="entry name" value="PM/HMP-P_kinase-1"/>
</dbReference>
<dbReference type="AlphaFoldDB" id="A0A6I3KQD4"/>
<proteinExistence type="predicted"/>
<dbReference type="InterPro" id="IPR004625">
    <property type="entry name" value="PyrdxlKinase"/>
</dbReference>
<dbReference type="EC" id="2.7.1.35" evidence="1"/>
<dbReference type="GO" id="GO:0009443">
    <property type="term" value="P:pyridoxal 5'-phosphate salvage"/>
    <property type="evidence" value="ECO:0007669"/>
    <property type="project" value="InterPro"/>
</dbReference>
<dbReference type="Pfam" id="PF08543">
    <property type="entry name" value="Phos_pyr_kin"/>
    <property type="match status" value="1"/>
</dbReference>
<reference evidence="7 8" key="1">
    <citation type="submission" date="2019-11" db="EMBL/GenBank/DDBJ databases">
        <title>Identification of a novel strain.</title>
        <authorList>
            <person name="Xu Q."/>
            <person name="Wang G."/>
        </authorList>
    </citation>
    <scope>NUCLEOTIDE SEQUENCE [LARGE SCALE GENOMIC DNA]</scope>
    <source>
        <strain evidence="8">xq</strain>
    </source>
</reference>
<comment type="caution">
    <text evidence="7">The sequence shown here is derived from an EMBL/GenBank/DDBJ whole genome shotgun (WGS) entry which is preliminary data.</text>
</comment>
<dbReference type="CDD" id="cd01173">
    <property type="entry name" value="pyridoxal_pyridoxamine_kinase"/>
    <property type="match status" value="1"/>
</dbReference>
<keyword evidence="2 7" id="KW-0808">Transferase</keyword>
<feature type="domain" description="Pyridoxamine kinase/Phosphomethylpyrimidine kinase" evidence="6">
    <location>
        <begin position="54"/>
        <end position="249"/>
    </location>
</feature>
<dbReference type="PANTHER" id="PTHR10534">
    <property type="entry name" value="PYRIDOXAL KINASE"/>
    <property type="match status" value="1"/>
</dbReference>
<gene>
    <name evidence="7" type="ORF">GIW81_11275</name>
</gene>